<dbReference type="PRINTS" id="PR01459">
    <property type="entry name" value="KCNQCHANNEL"/>
</dbReference>
<evidence type="ECO:0000256" key="11">
    <source>
        <dbReference type="ARBA" id="ARBA00023303"/>
    </source>
</evidence>
<evidence type="ECO:0000256" key="12">
    <source>
        <dbReference type="ARBA" id="ARBA00034430"/>
    </source>
</evidence>
<dbReference type="SUPFAM" id="SSF81324">
    <property type="entry name" value="Voltage-gated potassium channels"/>
    <property type="match status" value="1"/>
</dbReference>
<evidence type="ECO:0000256" key="7">
    <source>
        <dbReference type="ARBA" id="ARBA00022958"/>
    </source>
</evidence>
<feature type="transmembrane region" description="Helical" evidence="14">
    <location>
        <begin position="240"/>
        <end position="266"/>
    </location>
</feature>
<evidence type="ECO:0000313" key="18">
    <source>
        <dbReference type="Proteomes" id="UP000075880"/>
    </source>
</evidence>
<dbReference type="InterPro" id="IPR003937">
    <property type="entry name" value="K_chnl_volt-dep_KCNQ"/>
</dbReference>
<dbReference type="Gene3D" id="1.10.287.70">
    <property type="match status" value="1"/>
</dbReference>
<feature type="transmembrane region" description="Helical" evidence="14">
    <location>
        <begin position="68"/>
        <end position="93"/>
    </location>
</feature>
<evidence type="ECO:0000256" key="1">
    <source>
        <dbReference type="ARBA" id="ARBA00004651"/>
    </source>
</evidence>
<feature type="compositionally biased region" description="Polar residues" evidence="13">
    <location>
        <begin position="372"/>
        <end position="394"/>
    </location>
</feature>
<reference evidence="17" key="1">
    <citation type="submission" date="2024-04" db="UniProtKB">
        <authorList>
            <consortium name="EnsemblMetazoa"/>
        </authorList>
    </citation>
    <scope>IDENTIFICATION</scope>
    <source>
        <strain evidence="17">EBRO</strain>
    </source>
</reference>
<feature type="region of interest" description="Disordered" evidence="13">
    <location>
        <begin position="920"/>
        <end position="974"/>
    </location>
</feature>
<keyword evidence="3" id="KW-1003">Cell membrane</keyword>
<dbReference type="Gene3D" id="1.20.120.350">
    <property type="entry name" value="Voltage-gated potassium channels. Chain C"/>
    <property type="match status" value="1"/>
</dbReference>
<dbReference type="EnsemblMetazoa" id="ENSAATROPT006441">
    <property type="protein sequence ID" value="ENSAATROPP005833"/>
    <property type="gene ID" value="ENSAATROPG005157"/>
</dbReference>
<evidence type="ECO:0000256" key="8">
    <source>
        <dbReference type="ARBA" id="ARBA00022989"/>
    </source>
</evidence>
<dbReference type="Gene3D" id="6.10.140.1910">
    <property type="match status" value="2"/>
</dbReference>
<evidence type="ECO:0000256" key="6">
    <source>
        <dbReference type="ARBA" id="ARBA00022882"/>
    </source>
</evidence>
<dbReference type="FunFam" id="1.10.287.70:FF:000016">
    <property type="entry name" value="Putative potassium voltage-gated channel subfamily KQT member 2"/>
    <property type="match status" value="1"/>
</dbReference>
<dbReference type="InterPro" id="IPR005821">
    <property type="entry name" value="Ion_trans_dom"/>
</dbReference>
<dbReference type="GO" id="GO:0008076">
    <property type="term" value="C:voltage-gated potassium channel complex"/>
    <property type="evidence" value="ECO:0007669"/>
    <property type="project" value="TreeGrafter"/>
</dbReference>
<dbReference type="Proteomes" id="UP000075880">
    <property type="component" value="Unassembled WGS sequence"/>
</dbReference>
<evidence type="ECO:0000256" key="14">
    <source>
        <dbReference type="SAM" id="Phobius"/>
    </source>
</evidence>
<evidence type="ECO:0000256" key="4">
    <source>
        <dbReference type="ARBA" id="ARBA00022538"/>
    </source>
</evidence>
<evidence type="ECO:0000256" key="9">
    <source>
        <dbReference type="ARBA" id="ARBA00023065"/>
    </source>
</evidence>
<dbReference type="PANTHER" id="PTHR47735">
    <property type="entry name" value="POTASSIUM VOLTAGE-GATED CHANNEL SUBFAMILY KQT MEMBER 4"/>
    <property type="match status" value="1"/>
</dbReference>
<keyword evidence="8 14" id="KW-1133">Transmembrane helix</keyword>
<evidence type="ECO:0000256" key="3">
    <source>
        <dbReference type="ARBA" id="ARBA00022475"/>
    </source>
</evidence>
<feature type="transmembrane region" description="Helical" evidence="14">
    <location>
        <begin position="114"/>
        <end position="140"/>
    </location>
</feature>
<feature type="region of interest" description="Disordered" evidence="13">
    <location>
        <begin position="681"/>
        <end position="703"/>
    </location>
</feature>
<dbReference type="Pfam" id="PF03520">
    <property type="entry name" value="KCNQ_channel"/>
    <property type="match status" value="1"/>
</dbReference>
<feature type="transmembrane region" description="Helical" evidence="14">
    <location>
        <begin position="211"/>
        <end position="228"/>
    </location>
</feature>
<sequence length="974" mass="107184">MSLLGKPLNYNRGSRRDARYRRLQSRVYNFLERPRGFKAIFYHVCVFLMVFTCLALSVFSTIQEYEEQAIAILFVMEIIVVIWFSIEFFLRLWSSGCRSRYQGAVGRLKFLKRPFCIIDIVTIAASIVVLVMGTSGQVFATSALRGLRFFQILRMVRMDRRGGTWKLLGSVVYAHRQELITTLYIGFLGLIFASFLVYLMEKDVSGTKFSNFAQALWWGVITLCTVGYGDMVPETWQGKIIASFCALLGISFFALPAGILGSGFALKVQQQQRQKHMIRRRQPAATLIQSLWRCYAADEHSMSEATWKIHQVPLPSPPPSRASSSFKHNASFVARLPTIRRHKSQSLHSPGNQKPPSGGGGRTGRCPRVTDINASSENLEVTNNGRPMNPSLSEDSVAETALSKKNSDAGLELASISSIPGGAGPLVATGNDLVVGRSFLSTGGGGGGHFGGGSGGPSSSRRSSFVSGIFSSAVQRRGSGNESHPHATNVVALNTCAIESLPSTEDHRGAGGSQHRYRIVRFRAPFESLFRGRSASAAIATAAAATAVATSGHLADEDEEPRCVQLTNQHKGAIRFIRKMKYFVARRKFKEALKPYDVKDVMEQYAAGHVDLLGRVKNVQTRLDQILGKQGSKSKDVYASKISLASRVVKIERQVDDIETKVDSFIDLYMQDRMRLLSLPLHPDSSHSNNPNLPSLPPKGGGAAAVITSVTTSSSGSLKPKPILIEKQFSEPNSPIAKSFEDQPMQQKRPPMHRGFSDLGHRIKKRVTLSSIPPQYVGNSTGQPSDRGDVVIVVPNMDPEHLEPVGIEDLTSVCIGTEIEIEPGSPKTITESSIIMMDEEDDEDDEEEDIEEEDLDIAGEIDPDSPPWDMYGDMDVEDQEDTTENTALLRTAAKTEIIVTPISPVSSAFELNRMDSEEYRRSKQTVANNNEGEQLQLLQQQQQQQQQQMLALTGPSGAMDSLKPEARNNCSDDT</sequence>
<keyword evidence="2" id="KW-0813">Transport</keyword>
<evidence type="ECO:0000259" key="15">
    <source>
        <dbReference type="Pfam" id="PF00520"/>
    </source>
</evidence>
<organism evidence="17 18">
    <name type="scientific">Anopheles atroparvus</name>
    <name type="common">European mosquito</name>
    <dbReference type="NCBI Taxonomy" id="41427"/>
    <lineage>
        <taxon>Eukaryota</taxon>
        <taxon>Metazoa</taxon>
        <taxon>Ecdysozoa</taxon>
        <taxon>Arthropoda</taxon>
        <taxon>Hexapoda</taxon>
        <taxon>Insecta</taxon>
        <taxon>Pterygota</taxon>
        <taxon>Neoptera</taxon>
        <taxon>Endopterygota</taxon>
        <taxon>Diptera</taxon>
        <taxon>Nematocera</taxon>
        <taxon>Culicoidea</taxon>
        <taxon>Culicidae</taxon>
        <taxon>Anophelinae</taxon>
        <taxon>Anopheles</taxon>
    </lineage>
</organism>
<keyword evidence="7" id="KW-0630">Potassium</keyword>
<comment type="subcellular location">
    <subcellularLocation>
        <location evidence="1">Cell membrane</location>
        <topology evidence="1">Multi-pass membrane protein</topology>
    </subcellularLocation>
</comment>
<comment type="catalytic activity">
    <reaction evidence="12">
        <text>K(+)(in) = K(+)(out)</text>
        <dbReference type="Rhea" id="RHEA:29463"/>
        <dbReference type="ChEBI" id="CHEBI:29103"/>
    </reaction>
</comment>
<evidence type="ECO:0000256" key="2">
    <source>
        <dbReference type="ARBA" id="ARBA00022448"/>
    </source>
</evidence>
<keyword evidence="10 14" id="KW-0472">Membrane</keyword>
<feature type="transmembrane region" description="Helical" evidence="14">
    <location>
        <begin position="179"/>
        <end position="199"/>
    </location>
</feature>
<dbReference type="PANTHER" id="PTHR47735:SF9">
    <property type="entry name" value="POTASSIUM VOLTAGE-GATED CHANNEL SUBFAMILY KQT MEMBER 4-LIKE ISOFORM X1"/>
    <property type="match status" value="1"/>
</dbReference>
<feature type="compositionally biased region" description="Low complexity" evidence="13">
    <location>
        <begin position="681"/>
        <end position="693"/>
    </location>
</feature>
<evidence type="ECO:0000259" key="16">
    <source>
        <dbReference type="Pfam" id="PF03520"/>
    </source>
</evidence>
<dbReference type="FunFam" id="1.20.120.350:FF:000017">
    <property type="entry name" value="potassium voltage-gated channel subfamily KQT member 1"/>
    <property type="match status" value="1"/>
</dbReference>
<dbReference type="PRINTS" id="PR00169">
    <property type="entry name" value="KCHANNEL"/>
</dbReference>
<feature type="domain" description="Ion transport" evidence="15">
    <location>
        <begin position="40"/>
        <end position="271"/>
    </location>
</feature>
<dbReference type="AlphaFoldDB" id="A0AAG5D5C6"/>
<protein>
    <submittedName>
        <fullName evidence="17">Uncharacterized protein</fullName>
    </submittedName>
</protein>
<evidence type="ECO:0000313" key="17">
    <source>
        <dbReference type="EnsemblMetazoa" id="ENSAATROPP005833"/>
    </source>
</evidence>
<accession>A0AAG5D5C6</accession>
<feature type="compositionally biased region" description="Polar residues" evidence="13">
    <location>
        <begin position="346"/>
        <end position="355"/>
    </location>
</feature>
<keyword evidence="4" id="KW-0633">Potassium transport</keyword>
<keyword evidence="11" id="KW-0407">Ion channel</keyword>
<feature type="compositionally biased region" description="Polar residues" evidence="13">
    <location>
        <begin position="924"/>
        <end position="933"/>
    </location>
</feature>
<dbReference type="InterPro" id="IPR013821">
    <property type="entry name" value="K_chnl_volt-dep_KCNQ_C"/>
</dbReference>
<feature type="region of interest" description="Disordered" evidence="13">
    <location>
        <begin position="340"/>
        <end position="403"/>
    </location>
</feature>
<dbReference type="InterPro" id="IPR027359">
    <property type="entry name" value="Volt_channel_dom_sf"/>
</dbReference>
<keyword evidence="5 14" id="KW-0812">Transmembrane</keyword>
<feature type="compositionally biased region" description="Low complexity" evidence="13">
    <location>
        <begin position="934"/>
        <end position="948"/>
    </location>
</feature>
<proteinExistence type="predicted"/>
<name>A0AAG5D5C6_ANOAO</name>
<dbReference type="Pfam" id="PF00520">
    <property type="entry name" value="Ion_trans"/>
    <property type="match status" value="1"/>
</dbReference>
<keyword evidence="9" id="KW-0406">Ion transport</keyword>
<feature type="domain" description="Potassium channel voltage dependent KCNQ C-terminal" evidence="16">
    <location>
        <begin position="564"/>
        <end position="672"/>
    </location>
</feature>
<evidence type="ECO:0000256" key="13">
    <source>
        <dbReference type="SAM" id="MobiDB-lite"/>
    </source>
</evidence>
<feature type="transmembrane region" description="Helical" evidence="14">
    <location>
        <begin position="40"/>
        <end position="62"/>
    </location>
</feature>
<keyword evidence="6" id="KW-0851">Voltage-gated channel</keyword>
<evidence type="ECO:0000256" key="5">
    <source>
        <dbReference type="ARBA" id="ARBA00022692"/>
    </source>
</evidence>
<evidence type="ECO:0000256" key="10">
    <source>
        <dbReference type="ARBA" id="ARBA00023136"/>
    </source>
</evidence>
<keyword evidence="18" id="KW-1185">Reference proteome</keyword>
<dbReference type="GO" id="GO:0005249">
    <property type="term" value="F:voltage-gated potassium channel activity"/>
    <property type="evidence" value="ECO:0007669"/>
    <property type="project" value="InterPro"/>
</dbReference>